<evidence type="ECO:0000256" key="1">
    <source>
        <dbReference type="SAM" id="MobiDB-lite"/>
    </source>
</evidence>
<organism evidence="2 3">
    <name type="scientific">Dentipellis fragilis</name>
    <dbReference type="NCBI Taxonomy" id="205917"/>
    <lineage>
        <taxon>Eukaryota</taxon>
        <taxon>Fungi</taxon>
        <taxon>Dikarya</taxon>
        <taxon>Basidiomycota</taxon>
        <taxon>Agaricomycotina</taxon>
        <taxon>Agaricomycetes</taxon>
        <taxon>Russulales</taxon>
        <taxon>Hericiaceae</taxon>
        <taxon>Dentipellis</taxon>
    </lineage>
</organism>
<evidence type="ECO:0000313" key="2">
    <source>
        <dbReference type="EMBL" id="TFY65173.1"/>
    </source>
</evidence>
<accession>A0A4Y9YTT2</accession>
<dbReference type="Proteomes" id="UP000298327">
    <property type="component" value="Unassembled WGS sequence"/>
</dbReference>
<protein>
    <submittedName>
        <fullName evidence="2">Uncharacterized protein</fullName>
    </submittedName>
</protein>
<dbReference type="EMBL" id="SEOQ01000346">
    <property type="protein sequence ID" value="TFY65173.1"/>
    <property type="molecule type" value="Genomic_DNA"/>
</dbReference>
<dbReference type="AlphaFoldDB" id="A0A4Y9YTT2"/>
<comment type="caution">
    <text evidence="2">The sequence shown here is derived from an EMBL/GenBank/DDBJ whole genome shotgun (WGS) entry which is preliminary data.</text>
</comment>
<keyword evidence="3" id="KW-1185">Reference proteome</keyword>
<proteinExistence type="predicted"/>
<feature type="compositionally biased region" description="Low complexity" evidence="1">
    <location>
        <begin position="84"/>
        <end position="96"/>
    </location>
</feature>
<evidence type="ECO:0000313" key="3">
    <source>
        <dbReference type="Proteomes" id="UP000298327"/>
    </source>
</evidence>
<name>A0A4Y9YTT2_9AGAM</name>
<feature type="region of interest" description="Disordered" evidence="1">
    <location>
        <begin position="81"/>
        <end position="102"/>
    </location>
</feature>
<sequence>MPSRVYGFGASIHVCGWIGQNPDVSSKFRPISAEIRADGRLKIYDFRMEPLYAHMQGSSGGASAGWSTIDASQAARAPLCTLASPSPSHSHSPSSSRTLDSRRSLAHPPANILFFFKTPPYPLGGAYWQFTHDRSLSLFGSIPQDPALPRLPLARALQQRSPTHSSPPMLESAFFTRQVAAMNGR</sequence>
<reference evidence="2 3" key="1">
    <citation type="submission" date="2019-02" db="EMBL/GenBank/DDBJ databases">
        <title>Genome sequencing of the rare red list fungi Dentipellis fragilis.</title>
        <authorList>
            <person name="Buettner E."/>
            <person name="Kellner H."/>
        </authorList>
    </citation>
    <scope>NUCLEOTIDE SEQUENCE [LARGE SCALE GENOMIC DNA]</scope>
    <source>
        <strain evidence="2 3">DSM 105465</strain>
    </source>
</reference>
<gene>
    <name evidence="2" type="ORF">EVG20_g5694</name>
</gene>